<feature type="signal peptide" evidence="13">
    <location>
        <begin position="1"/>
        <end position="23"/>
    </location>
</feature>
<dbReference type="InterPro" id="IPR024079">
    <property type="entry name" value="MetalloPept_cat_dom_sf"/>
</dbReference>
<feature type="binding site" evidence="11">
    <location>
        <position position="244"/>
    </location>
    <ligand>
        <name>Zn(2+)</name>
        <dbReference type="ChEBI" id="CHEBI:29105"/>
        <label>1</label>
    </ligand>
</feature>
<dbReference type="PANTHER" id="PTHR10201">
    <property type="entry name" value="MATRIX METALLOPROTEINASE"/>
    <property type="match status" value="1"/>
</dbReference>
<evidence type="ECO:0000256" key="10">
    <source>
        <dbReference type="PIRSR" id="PIRSR621190-1"/>
    </source>
</evidence>
<evidence type="ECO:0000256" key="7">
    <source>
        <dbReference type="ARBA" id="ARBA00023049"/>
    </source>
</evidence>
<protein>
    <recommendedName>
        <fullName evidence="14">Peptidase metallopeptidase domain-containing protein</fullName>
    </recommendedName>
</protein>
<dbReference type="SUPFAM" id="SSF47090">
    <property type="entry name" value="PGBD-like"/>
    <property type="match status" value="1"/>
</dbReference>
<feature type="binding site" evidence="11">
    <location>
        <position position="287"/>
    </location>
    <ligand>
        <name>Zn(2+)</name>
        <dbReference type="ChEBI" id="CHEBI:29105"/>
        <label>2</label>
        <note>catalytic</note>
    </ligand>
</feature>
<feature type="active site" evidence="10">
    <location>
        <position position="284"/>
    </location>
</feature>
<dbReference type="InterPro" id="IPR036365">
    <property type="entry name" value="PGBD-like_sf"/>
</dbReference>
<dbReference type="GO" id="GO:0004222">
    <property type="term" value="F:metalloendopeptidase activity"/>
    <property type="evidence" value="ECO:0007669"/>
    <property type="project" value="InterPro"/>
</dbReference>
<dbReference type="GO" id="GO:0030574">
    <property type="term" value="P:collagen catabolic process"/>
    <property type="evidence" value="ECO:0007669"/>
    <property type="project" value="TreeGrafter"/>
</dbReference>
<name>A0A835BY33_9POAL</name>
<dbReference type="Pfam" id="PF01471">
    <property type="entry name" value="PG_binding_1"/>
    <property type="match status" value="1"/>
</dbReference>
<sequence>MLPWRQVATRLLLVLLLLLGVLSCRHTATARPAPAASPALHHRHQHGAAPRHSLEHLQGAGRDSHVTGLAELKRYLARFGYMDDPRAGEHDNDAFDDHMEAAVKRYQSRLGLPVTGRLDAATLGRVVSPRCGVGDGHVSVTMSESTSGRFTFFDGEPRWTQADPLVLTYSISSSSEASVVDDLTPEAVSAALRSAFARWARVIPVEFVEAEADDYYGADIKVGFYVGDHGDGSAFDGKDGVVAHAYAPRDGRLHFDAAESWAVDVGSETPASWAMDLETVAVHEIGHILGLGHSSSPEAVMFPYIDIGERKVELSVDDIEGVQLLYGSNPLFSHPSSSVSTGRGGWLAGSVSFVGVVLAMLVTHV</sequence>
<comment type="cofactor">
    <cofactor evidence="11">
        <name>Zn(2+)</name>
        <dbReference type="ChEBI" id="CHEBI:29105"/>
    </cofactor>
    <text evidence="11">Binds 2 Zn(2+) ions per subunit.</text>
</comment>
<dbReference type="PANTHER" id="PTHR10201:SF257">
    <property type="entry name" value="PEPTIDASE METALLOPEPTIDASE DOMAIN-CONTAINING PROTEIN"/>
    <property type="match status" value="1"/>
</dbReference>
<dbReference type="CDD" id="cd04278">
    <property type="entry name" value="ZnMc_MMP"/>
    <property type="match status" value="1"/>
</dbReference>
<feature type="binding site" evidence="11">
    <location>
        <position position="256"/>
    </location>
    <ligand>
        <name>Ca(2+)</name>
        <dbReference type="ChEBI" id="CHEBI:29108"/>
        <label>3</label>
    </ligand>
</feature>
<reference evidence="15" key="1">
    <citation type="submission" date="2020-07" db="EMBL/GenBank/DDBJ databases">
        <title>Genome sequence and genetic diversity analysis of an under-domesticated orphan crop, white fonio (Digitaria exilis).</title>
        <authorList>
            <person name="Bennetzen J.L."/>
            <person name="Chen S."/>
            <person name="Ma X."/>
            <person name="Wang X."/>
            <person name="Yssel A.E.J."/>
            <person name="Chaluvadi S.R."/>
            <person name="Johnson M."/>
            <person name="Gangashetty P."/>
            <person name="Hamidou F."/>
            <person name="Sanogo M.D."/>
            <person name="Zwaenepoel A."/>
            <person name="Wallace J."/>
            <person name="Van De Peer Y."/>
            <person name="Van Deynze A."/>
        </authorList>
    </citation>
    <scope>NUCLEOTIDE SEQUENCE</scope>
    <source>
        <tissue evidence="15">Leaves</tissue>
    </source>
</reference>
<dbReference type="AlphaFoldDB" id="A0A835BY33"/>
<keyword evidence="7" id="KW-0482">Metalloprotease</keyword>
<feature type="binding site" evidence="11">
    <location>
        <position position="301"/>
    </location>
    <ligand>
        <name>Zn(2+)</name>
        <dbReference type="ChEBI" id="CHEBI:29105"/>
        <label>2</label>
        <note>catalytic</note>
    </ligand>
</feature>
<dbReference type="Pfam" id="PF00413">
    <property type="entry name" value="Peptidase_M10"/>
    <property type="match status" value="1"/>
</dbReference>
<dbReference type="Gene3D" id="3.40.390.10">
    <property type="entry name" value="Collagenase (Catalytic Domain)"/>
    <property type="match status" value="1"/>
</dbReference>
<feature type="binding site" evidence="11">
    <location>
        <position position="254"/>
    </location>
    <ligand>
        <name>Zn(2+)</name>
        <dbReference type="ChEBI" id="CHEBI:29105"/>
        <label>1</label>
    </ligand>
</feature>
<organism evidence="15 16">
    <name type="scientific">Digitaria exilis</name>
    <dbReference type="NCBI Taxonomy" id="1010633"/>
    <lineage>
        <taxon>Eukaryota</taxon>
        <taxon>Viridiplantae</taxon>
        <taxon>Streptophyta</taxon>
        <taxon>Embryophyta</taxon>
        <taxon>Tracheophyta</taxon>
        <taxon>Spermatophyta</taxon>
        <taxon>Magnoliopsida</taxon>
        <taxon>Liliopsida</taxon>
        <taxon>Poales</taxon>
        <taxon>Poaceae</taxon>
        <taxon>PACMAD clade</taxon>
        <taxon>Panicoideae</taxon>
        <taxon>Panicodae</taxon>
        <taxon>Paniceae</taxon>
        <taxon>Anthephorinae</taxon>
        <taxon>Digitaria</taxon>
    </lineage>
</organism>
<evidence type="ECO:0000256" key="6">
    <source>
        <dbReference type="ARBA" id="ARBA00022833"/>
    </source>
</evidence>
<feature type="binding site" evidence="11">
    <location>
        <position position="182"/>
    </location>
    <ligand>
        <name>Ca(2+)</name>
        <dbReference type="ChEBI" id="CHEBI:29108"/>
        <label>1</label>
    </ligand>
</feature>
<dbReference type="PRINTS" id="PR00138">
    <property type="entry name" value="MATRIXIN"/>
</dbReference>
<evidence type="ECO:0000256" key="4">
    <source>
        <dbReference type="ARBA" id="ARBA00022729"/>
    </source>
</evidence>
<feature type="binding site" evidence="11">
    <location>
        <position position="231"/>
    </location>
    <ligand>
        <name>Zn(2+)</name>
        <dbReference type="ChEBI" id="CHEBI:29105"/>
        <label>1</label>
    </ligand>
</feature>
<keyword evidence="2" id="KW-0645">Protease</keyword>
<dbReference type="SMART" id="SM00235">
    <property type="entry name" value="ZnMc"/>
    <property type="match status" value="1"/>
</dbReference>
<dbReference type="GO" id="GO:0031012">
    <property type="term" value="C:extracellular matrix"/>
    <property type="evidence" value="ECO:0007669"/>
    <property type="project" value="InterPro"/>
</dbReference>
<keyword evidence="4 13" id="KW-0732">Signal</keyword>
<evidence type="ECO:0000256" key="3">
    <source>
        <dbReference type="ARBA" id="ARBA00022723"/>
    </source>
</evidence>
<keyword evidence="16" id="KW-1185">Reference proteome</keyword>
<dbReference type="PROSITE" id="PS51257">
    <property type="entry name" value="PROKAR_LIPOPROTEIN"/>
    <property type="match status" value="1"/>
</dbReference>
<comment type="cofactor">
    <cofactor evidence="11">
        <name>Ca(2+)</name>
        <dbReference type="ChEBI" id="CHEBI:29108"/>
    </cofactor>
    <text evidence="11">Can bind about 5 Ca(2+) ions per subunit.</text>
</comment>
<dbReference type="GO" id="GO:0030198">
    <property type="term" value="P:extracellular matrix organization"/>
    <property type="evidence" value="ECO:0007669"/>
    <property type="project" value="TreeGrafter"/>
</dbReference>
<keyword evidence="8" id="KW-0865">Zymogen</keyword>
<feature type="domain" description="Peptidase metallopeptidase" evidence="14">
    <location>
        <begin position="155"/>
        <end position="328"/>
    </location>
</feature>
<feature type="binding site" evidence="11">
    <location>
        <position position="259"/>
    </location>
    <ligand>
        <name>Ca(2+)</name>
        <dbReference type="ChEBI" id="CHEBI:29108"/>
        <label>3</label>
    </ligand>
</feature>
<keyword evidence="9" id="KW-0325">Glycoprotein</keyword>
<gene>
    <name evidence="15" type="ORF">HU200_026717</name>
</gene>
<evidence type="ECO:0000256" key="5">
    <source>
        <dbReference type="ARBA" id="ARBA00022801"/>
    </source>
</evidence>
<feature type="binding site" description="in inhibited form" evidence="11">
    <location>
        <position position="131"/>
    </location>
    <ligand>
        <name>Zn(2+)</name>
        <dbReference type="ChEBI" id="CHEBI:29105"/>
        <label>2</label>
        <note>catalytic</note>
    </ligand>
</feature>
<dbReference type="OrthoDB" id="655772at2759"/>
<feature type="binding site" evidence="11">
    <location>
        <position position="236"/>
    </location>
    <ligand>
        <name>Ca(2+)</name>
        <dbReference type="ChEBI" id="CHEBI:29108"/>
        <label>3</label>
    </ligand>
</feature>
<dbReference type="GO" id="GO:0006508">
    <property type="term" value="P:proteolysis"/>
    <property type="evidence" value="ECO:0007669"/>
    <property type="project" value="UniProtKB-KW"/>
</dbReference>
<proteinExistence type="inferred from homology"/>
<dbReference type="GO" id="GO:0008270">
    <property type="term" value="F:zinc ion binding"/>
    <property type="evidence" value="ECO:0007669"/>
    <property type="project" value="InterPro"/>
</dbReference>
<dbReference type="SUPFAM" id="SSF55486">
    <property type="entry name" value="Metalloproteases ('zincins'), catalytic domain"/>
    <property type="match status" value="1"/>
</dbReference>
<evidence type="ECO:0000313" key="16">
    <source>
        <dbReference type="Proteomes" id="UP000636709"/>
    </source>
</evidence>
<dbReference type="InterPro" id="IPR021190">
    <property type="entry name" value="Pept_M10A"/>
</dbReference>
<dbReference type="InterPro" id="IPR001818">
    <property type="entry name" value="Pept_M10_metallopeptidase"/>
</dbReference>
<evidence type="ECO:0000256" key="13">
    <source>
        <dbReference type="SAM" id="SignalP"/>
    </source>
</evidence>
<feature type="chain" id="PRO_5032685166" description="Peptidase metallopeptidase domain-containing protein" evidence="13">
    <location>
        <begin position="24"/>
        <end position="365"/>
    </location>
</feature>
<dbReference type="EMBL" id="JACEFO010001730">
    <property type="protein sequence ID" value="KAF8715769.1"/>
    <property type="molecule type" value="Genomic_DNA"/>
</dbReference>
<keyword evidence="3 11" id="KW-0479">Metal-binding</keyword>
<comment type="similarity">
    <text evidence="1">Belongs to the peptidase M10A family. Matrix metalloproteinases (MMPs) subfamily.</text>
</comment>
<evidence type="ECO:0000256" key="11">
    <source>
        <dbReference type="PIRSR" id="PIRSR621190-2"/>
    </source>
</evidence>
<evidence type="ECO:0000256" key="12">
    <source>
        <dbReference type="SAM" id="MobiDB-lite"/>
    </source>
</evidence>
<keyword evidence="11" id="KW-0106">Calcium</keyword>
<keyword evidence="5" id="KW-0378">Hydrolase</keyword>
<evidence type="ECO:0000256" key="2">
    <source>
        <dbReference type="ARBA" id="ARBA00022670"/>
    </source>
</evidence>
<feature type="binding site" evidence="11">
    <location>
        <position position="283"/>
    </location>
    <ligand>
        <name>Zn(2+)</name>
        <dbReference type="ChEBI" id="CHEBI:29105"/>
        <label>2</label>
        <note>catalytic</note>
    </ligand>
</feature>
<feature type="binding site" evidence="11">
    <location>
        <position position="259"/>
    </location>
    <ligand>
        <name>Ca(2+)</name>
        <dbReference type="ChEBI" id="CHEBI:29108"/>
        <label>1</label>
    </ligand>
</feature>
<keyword evidence="6 11" id="KW-0862">Zinc</keyword>
<dbReference type="FunFam" id="3.40.390.10:FF:000018">
    <property type="entry name" value="Metalloendoproteinase 1"/>
    <property type="match status" value="1"/>
</dbReference>
<evidence type="ECO:0000256" key="8">
    <source>
        <dbReference type="ARBA" id="ARBA00023145"/>
    </source>
</evidence>
<comment type="caution">
    <text evidence="15">The sequence shown here is derived from an EMBL/GenBank/DDBJ whole genome shotgun (WGS) entry which is preliminary data.</text>
</comment>
<accession>A0A835BY33</accession>
<feature type="binding site" evidence="11">
    <location>
        <position position="229"/>
    </location>
    <ligand>
        <name>Zn(2+)</name>
        <dbReference type="ChEBI" id="CHEBI:29105"/>
        <label>1</label>
    </ligand>
</feature>
<dbReference type="InterPro" id="IPR002477">
    <property type="entry name" value="Peptidoglycan-bd-like"/>
</dbReference>
<evidence type="ECO:0000256" key="1">
    <source>
        <dbReference type="ARBA" id="ARBA00009614"/>
    </source>
</evidence>
<feature type="binding site" evidence="11">
    <location>
        <position position="237"/>
    </location>
    <ligand>
        <name>Ca(2+)</name>
        <dbReference type="ChEBI" id="CHEBI:29108"/>
        <label>3</label>
    </ligand>
</feature>
<evidence type="ECO:0000256" key="9">
    <source>
        <dbReference type="ARBA" id="ARBA00023180"/>
    </source>
</evidence>
<feature type="region of interest" description="Disordered" evidence="12">
    <location>
        <begin position="33"/>
        <end position="52"/>
    </location>
</feature>
<evidence type="ECO:0000313" key="15">
    <source>
        <dbReference type="EMBL" id="KAF8715769.1"/>
    </source>
</evidence>
<feature type="binding site" evidence="11">
    <location>
        <position position="293"/>
    </location>
    <ligand>
        <name>Zn(2+)</name>
        <dbReference type="ChEBI" id="CHEBI:29105"/>
        <label>2</label>
        <note>catalytic</note>
    </ligand>
</feature>
<dbReference type="InterPro" id="IPR033739">
    <property type="entry name" value="M10A_MMP"/>
</dbReference>
<dbReference type="InterPro" id="IPR006026">
    <property type="entry name" value="Peptidase_Metallo"/>
</dbReference>
<evidence type="ECO:0000259" key="14">
    <source>
        <dbReference type="SMART" id="SM00235"/>
    </source>
</evidence>
<dbReference type="Proteomes" id="UP000636709">
    <property type="component" value="Unassembled WGS sequence"/>
</dbReference>
<feature type="binding site" evidence="11">
    <location>
        <position position="219"/>
    </location>
    <ligand>
        <name>Ca(2+)</name>
        <dbReference type="ChEBI" id="CHEBI:29108"/>
        <label>2</label>
    </ligand>
</feature>